<feature type="compositionally biased region" description="Basic residues" evidence="4">
    <location>
        <begin position="64"/>
        <end position="77"/>
    </location>
</feature>
<dbReference type="EMBL" id="JAIWYP010000007">
    <property type="protein sequence ID" value="KAH3800908.1"/>
    <property type="molecule type" value="Genomic_DNA"/>
</dbReference>
<evidence type="ECO:0000256" key="1">
    <source>
        <dbReference type="ARBA" id="ARBA00004123"/>
    </source>
</evidence>
<accession>A0A9D4FPG0</accession>
<feature type="compositionally biased region" description="Basic residues" evidence="4">
    <location>
        <begin position="360"/>
        <end position="372"/>
    </location>
</feature>
<keyword evidence="3" id="KW-0539">Nucleus</keyword>
<evidence type="ECO:0000256" key="3">
    <source>
        <dbReference type="ARBA" id="ARBA00023242"/>
    </source>
</evidence>
<evidence type="ECO:0000259" key="5">
    <source>
        <dbReference type="Pfam" id="PF04935"/>
    </source>
</evidence>
<sequence length="372" mass="42502">MVDSSKGHSAAISTDSIAQDDLYFKNMLSLVHQHTVSLDLPGEDGVDIAQSKIPSPPREEPLKNKKQKKQKKKKLKREHSAENGEADADEYTDLKPKKARLQDTESPGSVAGTPSTAQPAGKPTNRSTVSEKEDSLLLSSIAELDDKRAKLRAKIEELRAKRHANDRDRLERKKMMRRESKMKLKQKRKMEKMMKNKPVVNGDHASKGSNSVVPTSPPKPIYNSEGQIVFSKFDFTASGKKEKKEKSDLTGKDYKRLLQKIEKRNEKINKVKSKDESAAKSLQDKFKWESALHKAEGVKVKDNPELIKKALKRKEKIKQHRKKKWDARVETVKKQQNEKIKKRTENIQKRKQANKDKKMQKAKKKGRLLPGF</sequence>
<feature type="compositionally biased region" description="Basic and acidic residues" evidence="4">
    <location>
        <begin position="326"/>
        <end position="359"/>
    </location>
</feature>
<evidence type="ECO:0000313" key="7">
    <source>
        <dbReference type="Proteomes" id="UP000828390"/>
    </source>
</evidence>
<dbReference type="AlphaFoldDB" id="A0A9D4FPG0"/>
<reference evidence="6" key="2">
    <citation type="submission" date="2020-11" db="EMBL/GenBank/DDBJ databases">
        <authorList>
            <person name="McCartney M.A."/>
            <person name="Auch B."/>
            <person name="Kono T."/>
            <person name="Mallez S."/>
            <person name="Becker A."/>
            <person name="Gohl D.M."/>
            <person name="Silverstein K.A.T."/>
            <person name="Koren S."/>
            <person name="Bechman K.B."/>
            <person name="Herman A."/>
            <person name="Abrahante J.E."/>
            <person name="Garbe J."/>
        </authorList>
    </citation>
    <scope>NUCLEOTIDE SEQUENCE</scope>
    <source>
        <strain evidence="6">Duluth1</strain>
        <tissue evidence="6">Whole animal</tissue>
    </source>
</reference>
<dbReference type="Proteomes" id="UP000828390">
    <property type="component" value="Unassembled WGS sequence"/>
</dbReference>
<feature type="compositionally biased region" description="Basic and acidic residues" evidence="4">
    <location>
        <begin position="92"/>
        <end position="103"/>
    </location>
</feature>
<feature type="region of interest" description="Disordered" evidence="4">
    <location>
        <begin position="164"/>
        <end position="223"/>
    </location>
</feature>
<dbReference type="GO" id="GO:0005730">
    <property type="term" value="C:nucleolus"/>
    <property type="evidence" value="ECO:0007669"/>
    <property type="project" value="TreeGrafter"/>
</dbReference>
<dbReference type="GO" id="GO:0003723">
    <property type="term" value="F:RNA binding"/>
    <property type="evidence" value="ECO:0007669"/>
    <property type="project" value="TreeGrafter"/>
</dbReference>
<gene>
    <name evidence="6" type="ORF">DPMN_154551</name>
</gene>
<dbReference type="PANTHER" id="PTHR14369">
    <property type="entry name" value="SURFEIT LOCUS PROTEIN 6"/>
    <property type="match status" value="1"/>
</dbReference>
<reference evidence="6" key="1">
    <citation type="journal article" date="2019" name="bioRxiv">
        <title>The Genome of the Zebra Mussel, Dreissena polymorpha: A Resource for Invasive Species Research.</title>
        <authorList>
            <person name="McCartney M.A."/>
            <person name="Auch B."/>
            <person name="Kono T."/>
            <person name="Mallez S."/>
            <person name="Zhang Y."/>
            <person name="Obille A."/>
            <person name="Becker A."/>
            <person name="Abrahante J.E."/>
            <person name="Garbe J."/>
            <person name="Badalamenti J.P."/>
            <person name="Herman A."/>
            <person name="Mangelson H."/>
            <person name="Liachko I."/>
            <person name="Sullivan S."/>
            <person name="Sone E.D."/>
            <person name="Koren S."/>
            <person name="Silverstein K.A.T."/>
            <person name="Beckman K.B."/>
            <person name="Gohl D.M."/>
        </authorList>
    </citation>
    <scope>NUCLEOTIDE SEQUENCE</scope>
    <source>
        <strain evidence="6">Duluth1</strain>
        <tissue evidence="6">Whole animal</tissue>
    </source>
</reference>
<organism evidence="6 7">
    <name type="scientific">Dreissena polymorpha</name>
    <name type="common">Zebra mussel</name>
    <name type="synonym">Mytilus polymorpha</name>
    <dbReference type="NCBI Taxonomy" id="45954"/>
    <lineage>
        <taxon>Eukaryota</taxon>
        <taxon>Metazoa</taxon>
        <taxon>Spiralia</taxon>
        <taxon>Lophotrochozoa</taxon>
        <taxon>Mollusca</taxon>
        <taxon>Bivalvia</taxon>
        <taxon>Autobranchia</taxon>
        <taxon>Heteroconchia</taxon>
        <taxon>Euheterodonta</taxon>
        <taxon>Imparidentia</taxon>
        <taxon>Neoheterodontei</taxon>
        <taxon>Myida</taxon>
        <taxon>Dreissenoidea</taxon>
        <taxon>Dreissenidae</taxon>
        <taxon>Dreissena</taxon>
    </lineage>
</organism>
<comment type="caution">
    <text evidence="6">The sequence shown here is derived from an EMBL/GenBank/DDBJ whole genome shotgun (WGS) entry which is preliminary data.</text>
</comment>
<comment type="similarity">
    <text evidence="2">Belongs to the SURF6 family.</text>
</comment>
<evidence type="ECO:0000256" key="2">
    <source>
        <dbReference type="ARBA" id="ARBA00005904"/>
    </source>
</evidence>
<dbReference type="GO" id="GO:0042273">
    <property type="term" value="P:ribosomal large subunit biogenesis"/>
    <property type="evidence" value="ECO:0007669"/>
    <property type="project" value="TreeGrafter"/>
</dbReference>
<feature type="domain" description="Ribosomal RNA-processing protein 14/surfeit locus protein 6 C-terminal" evidence="5">
    <location>
        <begin position="158"/>
        <end position="360"/>
    </location>
</feature>
<dbReference type="InterPro" id="IPR029190">
    <property type="entry name" value="Rrp14/SURF6_C"/>
</dbReference>
<feature type="compositionally biased region" description="Polar residues" evidence="4">
    <location>
        <begin position="104"/>
        <end position="128"/>
    </location>
</feature>
<comment type="subcellular location">
    <subcellularLocation>
        <location evidence="1">Nucleus</location>
    </subcellularLocation>
</comment>
<dbReference type="GO" id="GO:0042274">
    <property type="term" value="P:ribosomal small subunit biogenesis"/>
    <property type="evidence" value="ECO:0007669"/>
    <property type="project" value="TreeGrafter"/>
</dbReference>
<name>A0A9D4FPG0_DREPO</name>
<feature type="region of interest" description="Disordered" evidence="4">
    <location>
        <begin position="40"/>
        <end position="134"/>
    </location>
</feature>
<dbReference type="InterPro" id="IPR007019">
    <property type="entry name" value="SURF6"/>
</dbReference>
<feature type="compositionally biased region" description="Basic and acidic residues" evidence="4">
    <location>
        <begin position="164"/>
        <end position="182"/>
    </location>
</feature>
<evidence type="ECO:0000313" key="6">
    <source>
        <dbReference type="EMBL" id="KAH3800908.1"/>
    </source>
</evidence>
<dbReference type="Pfam" id="PF04935">
    <property type="entry name" value="SURF6"/>
    <property type="match status" value="1"/>
</dbReference>
<proteinExistence type="inferred from homology"/>
<evidence type="ECO:0000256" key="4">
    <source>
        <dbReference type="SAM" id="MobiDB-lite"/>
    </source>
</evidence>
<feature type="region of interest" description="Disordered" evidence="4">
    <location>
        <begin position="313"/>
        <end position="372"/>
    </location>
</feature>
<keyword evidence="7" id="KW-1185">Reference proteome</keyword>
<dbReference type="GO" id="GO:0003677">
    <property type="term" value="F:DNA binding"/>
    <property type="evidence" value="ECO:0007669"/>
    <property type="project" value="TreeGrafter"/>
</dbReference>
<dbReference type="OrthoDB" id="444809at2759"/>
<protein>
    <recommendedName>
        <fullName evidence="5">Ribosomal RNA-processing protein 14/surfeit locus protein 6 C-terminal domain-containing protein</fullName>
    </recommendedName>
</protein>
<feature type="compositionally biased region" description="Basic residues" evidence="4">
    <location>
        <begin position="313"/>
        <end position="325"/>
    </location>
</feature>
<dbReference type="PANTHER" id="PTHR14369:SF0">
    <property type="entry name" value="SURFEIT LOCUS PROTEIN 6"/>
    <property type="match status" value="1"/>
</dbReference>